<evidence type="ECO:0000313" key="2">
    <source>
        <dbReference type="EMBL" id="MCW0346287.1"/>
    </source>
</evidence>
<dbReference type="AlphaFoldDB" id="A0AAJ1FRW1"/>
<dbReference type="Proteomes" id="UP001208888">
    <property type="component" value="Unassembled WGS sequence"/>
</dbReference>
<dbReference type="InterPro" id="IPR001633">
    <property type="entry name" value="EAL_dom"/>
</dbReference>
<dbReference type="PANTHER" id="PTHR33121:SF79">
    <property type="entry name" value="CYCLIC DI-GMP PHOSPHODIESTERASE PDED-RELATED"/>
    <property type="match status" value="1"/>
</dbReference>
<feature type="domain" description="EAL" evidence="1">
    <location>
        <begin position="1"/>
        <end position="242"/>
    </location>
</feature>
<dbReference type="SUPFAM" id="SSF141868">
    <property type="entry name" value="EAL domain-like"/>
    <property type="match status" value="1"/>
</dbReference>
<gene>
    <name evidence="2" type="ORF">NB703_004380</name>
</gene>
<proteinExistence type="predicted"/>
<protein>
    <submittedName>
        <fullName evidence="2">Anti-FlhC(2)FlhD(4) factor YdiV</fullName>
    </submittedName>
</protein>
<organism evidence="2 3">
    <name type="scientific">Pantoea ananas</name>
    <name type="common">Erwinia uredovora</name>
    <dbReference type="NCBI Taxonomy" id="553"/>
    <lineage>
        <taxon>Bacteria</taxon>
        <taxon>Pseudomonadati</taxon>
        <taxon>Pseudomonadota</taxon>
        <taxon>Gammaproteobacteria</taxon>
        <taxon>Enterobacterales</taxon>
        <taxon>Erwiniaceae</taxon>
        <taxon>Pantoea</taxon>
    </lineage>
</organism>
<evidence type="ECO:0000313" key="3">
    <source>
        <dbReference type="Proteomes" id="UP001208888"/>
    </source>
</evidence>
<dbReference type="InterPro" id="IPR050706">
    <property type="entry name" value="Cyclic-di-GMP_PDE-like"/>
</dbReference>
<dbReference type="PROSITE" id="PS50883">
    <property type="entry name" value="EAL"/>
    <property type="match status" value="1"/>
</dbReference>
<accession>A0AAJ1FRW1</accession>
<dbReference type="SMART" id="SM00052">
    <property type="entry name" value="EAL"/>
    <property type="match status" value="1"/>
</dbReference>
<dbReference type="GO" id="GO:0071111">
    <property type="term" value="F:cyclic-guanylate-specific phosphodiesterase activity"/>
    <property type="evidence" value="ECO:0007669"/>
    <property type="project" value="InterPro"/>
</dbReference>
<dbReference type="PANTHER" id="PTHR33121">
    <property type="entry name" value="CYCLIC DI-GMP PHOSPHODIESTERASE PDEF"/>
    <property type="match status" value="1"/>
</dbReference>
<comment type="caution">
    <text evidence="2">The sequence shown here is derived from an EMBL/GenBank/DDBJ whole genome shotgun (WGS) entry which is preliminary data.</text>
</comment>
<name>A0AAJ1FRW1_PANAN</name>
<dbReference type="InterPro" id="IPR035919">
    <property type="entry name" value="EAL_sf"/>
</dbReference>
<dbReference type="EMBL" id="JANFVX010000027">
    <property type="protein sequence ID" value="MCW0346287.1"/>
    <property type="molecule type" value="Genomic_DNA"/>
</dbReference>
<dbReference type="Pfam" id="PF00563">
    <property type="entry name" value="EAL"/>
    <property type="match status" value="1"/>
</dbReference>
<dbReference type="RefSeq" id="WP_272844495.1">
    <property type="nucleotide sequence ID" value="NZ_JXUK01000070.1"/>
</dbReference>
<evidence type="ECO:0000259" key="1">
    <source>
        <dbReference type="PROSITE" id="PS50883"/>
    </source>
</evidence>
<reference evidence="2" key="1">
    <citation type="submission" date="2022-06" db="EMBL/GenBank/DDBJ databases">
        <title>Dynamics of rice microbiomes reveals core vertical transmitted seed endophytes.</title>
        <authorList>
            <person name="Liao K."/>
            <person name="Zhang X."/>
        </authorList>
    </citation>
    <scope>NUCLEOTIDE SEQUENCE</scope>
    <source>
        <strain evidence="2">JT1-17</strain>
    </source>
</reference>
<sequence>MFQTAFMMKMDLSIDASFILEPIKCPKGTLLAMELLSRFHVSGEKDTVMFPSDLLFRKATSDEKKKLFSHQLDAVERQAAFFSRNNVLCSLNVDVILAEFICNTPGIKTQLINMPFVRLEISELFPEMSDAICNPLLVNLSRNFGLWLDDFGSGYANMSAIHSRLFETVKIDKAFFWKHVANPLWPGILREIRRDVTSIIVEGVETEAQTEQLRDSVEGLQGYLFPPVPLSEPEAALALPDKVRHTTGMPGSIISLRQRSVRHLT</sequence>
<dbReference type="Gene3D" id="3.20.20.450">
    <property type="entry name" value="EAL domain"/>
    <property type="match status" value="1"/>
</dbReference>